<accession>A0AA38H271</accession>
<keyword evidence="2" id="KW-1185">Reference proteome</keyword>
<evidence type="ECO:0000313" key="1">
    <source>
        <dbReference type="EMBL" id="KAI9632452.1"/>
    </source>
</evidence>
<organism evidence="1 2">
    <name type="scientific">Dioszegia hungarica</name>
    <dbReference type="NCBI Taxonomy" id="4972"/>
    <lineage>
        <taxon>Eukaryota</taxon>
        <taxon>Fungi</taxon>
        <taxon>Dikarya</taxon>
        <taxon>Basidiomycota</taxon>
        <taxon>Agaricomycotina</taxon>
        <taxon>Tremellomycetes</taxon>
        <taxon>Tremellales</taxon>
        <taxon>Bulleribasidiaceae</taxon>
        <taxon>Dioszegia</taxon>
    </lineage>
</organism>
<reference evidence="1" key="1">
    <citation type="journal article" date="2022" name="G3 (Bethesda)">
        <title>High quality genome of the basidiomycete yeast Dioszegia hungarica PDD-24b-2 isolated from cloud water.</title>
        <authorList>
            <person name="Jarrige D."/>
            <person name="Haridas S."/>
            <person name="Bleykasten-Grosshans C."/>
            <person name="Joly M."/>
            <person name="Nadalig T."/>
            <person name="Sancelme M."/>
            <person name="Vuilleumier S."/>
            <person name="Grigoriev I.V."/>
            <person name="Amato P."/>
            <person name="Bringel F."/>
        </authorList>
    </citation>
    <scope>NUCLEOTIDE SEQUENCE</scope>
    <source>
        <strain evidence="1">PDD-24b-2</strain>
    </source>
</reference>
<comment type="caution">
    <text evidence="1">The sequence shown here is derived from an EMBL/GenBank/DDBJ whole genome shotgun (WGS) entry which is preliminary data.</text>
</comment>
<dbReference type="GeneID" id="77730455"/>
<evidence type="ECO:0000313" key="2">
    <source>
        <dbReference type="Proteomes" id="UP001164286"/>
    </source>
</evidence>
<dbReference type="EMBL" id="JAKWFO010000014">
    <property type="protein sequence ID" value="KAI9632452.1"/>
    <property type="molecule type" value="Genomic_DNA"/>
</dbReference>
<protein>
    <submittedName>
        <fullName evidence="1">Uncharacterized protein</fullName>
    </submittedName>
</protein>
<proteinExistence type="predicted"/>
<gene>
    <name evidence="1" type="ORF">MKK02DRAFT_40755</name>
</gene>
<dbReference type="Proteomes" id="UP001164286">
    <property type="component" value="Unassembled WGS sequence"/>
</dbReference>
<dbReference type="AlphaFoldDB" id="A0AA38H271"/>
<sequence>MSALPLYLLRPGLQRSADGKSFDVVVDPLELTRSVTSKDGRREISYSESHATSTSFKFPFSLPKLSQGDAPSSLANILTGAHTLEELEASLKEAARAWSGCKDFLDSEVTKVLMDDDGALQLQLQMTRVEVANGVGQEIDALLNTVSILQKHAKGTAAKTGKTEYCEIHETMPAILTAMTSIGTDKIRRHTAVALKQSGEFSKTVRDILSEDERGRREAQWMVGLAECTSNLDSIVNDTKTGGIVNDKWTALGRSASAPDVLEVIRTWHESDKTLGESAAAEGLEVLAGRAVEKARALQELIDALKSSVDPA</sequence>
<name>A0AA38H271_9TREE</name>
<dbReference type="RefSeq" id="XP_052942229.1">
    <property type="nucleotide sequence ID" value="XM_053091250.1"/>
</dbReference>